<dbReference type="EMBL" id="BARV01026646">
    <property type="protein sequence ID" value="GAI43292.1"/>
    <property type="molecule type" value="Genomic_DNA"/>
</dbReference>
<reference evidence="1" key="1">
    <citation type="journal article" date="2014" name="Front. Microbiol.">
        <title>High frequency of phylogenetically diverse reductive dehalogenase-homologous genes in deep subseafloor sedimentary metagenomes.</title>
        <authorList>
            <person name="Kawai M."/>
            <person name="Futagami T."/>
            <person name="Toyoda A."/>
            <person name="Takaki Y."/>
            <person name="Nishi S."/>
            <person name="Hori S."/>
            <person name="Arai W."/>
            <person name="Tsubouchi T."/>
            <person name="Morono Y."/>
            <person name="Uchiyama I."/>
            <person name="Ito T."/>
            <person name="Fujiyama A."/>
            <person name="Inagaki F."/>
            <person name="Takami H."/>
        </authorList>
    </citation>
    <scope>NUCLEOTIDE SEQUENCE</scope>
    <source>
        <strain evidence="1">Expedition CK06-06</strain>
    </source>
</reference>
<accession>X1NGX4</accession>
<dbReference type="AlphaFoldDB" id="X1NGX4"/>
<gene>
    <name evidence="1" type="ORF">S06H3_43018</name>
</gene>
<organism evidence="1">
    <name type="scientific">marine sediment metagenome</name>
    <dbReference type="NCBI Taxonomy" id="412755"/>
    <lineage>
        <taxon>unclassified sequences</taxon>
        <taxon>metagenomes</taxon>
        <taxon>ecological metagenomes</taxon>
    </lineage>
</organism>
<protein>
    <submittedName>
        <fullName evidence="1">Uncharacterized protein</fullName>
    </submittedName>
</protein>
<name>X1NGX4_9ZZZZ</name>
<comment type="caution">
    <text evidence="1">The sequence shown here is derived from an EMBL/GenBank/DDBJ whole genome shotgun (WGS) entry which is preliminary data.</text>
</comment>
<proteinExistence type="predicted"/>
<feature type="non-terminal residue" evidence="1">
    <location>
        <position position="1"/>
    </location>
</feature>
<sequence length="75" mass="8432">GERYKRPGYYALQMWTSHFGDVLVRNRVASDSFDVPATYGNVGPLYDIPYLGKAMPSRSVIIRASGPERIAPSRR</sequence>
<evidence type="ECO:0000313" key="1">
    <source>
        <dbReference type="EMBL" id="GAI43292.1"/>
    </source>
</evidence>